<dbReference type="Pfam" id="PF06841">
    <property type="entry name" value="Phage_T4_gp19"/>
    <property type="match status" value="1"/>
</dbReference>
<sequence length="153" mass="17134">MAAIDARNDPYRAFNYEVDFGDKTSAGFSEVSGLVADGDHVDYREGTDRFNHVRRLPALRKYPNNLVLKRGYTKNINLWTMAQQTALGKTNRRDVIITLKDEEHNPVMRWKVMAAWVNKIEGPSLKASGNEVAMESVELCFESISVELVGGGA</sequence>
<dbReference type="RefSeq" id="WP_135173283.1">
    <property type="nucleotide sequence ID" value="NZ_SPQT01000002.1"/>
</dbReference>
<dbReference type="EMBL" id="SPQT01000002">
    <property type="protein sequence ID" value="TFV49636.1"/>
    <property type="molecule type" value="Genomic_DNA"/>
</dbReference>
<dbReference type="PANTHER" id="PTHR38009:SF1">
    <property type="entry name" value="CONSERVED HYPOTHETICAL PHAGE TAIL PROTEIN"/>
    <property type="match status" value="1"/>
</dbReference>
<evidence type="ECO:0000313" key="1">
    <source>
        <dbReference type="EMBL" id="TFV49636.1"/>
    </source>
</evidence>
<dbReference type="InterPro" id="IPR010667">
    <property type="entry name" value="Phage_T4_Gp19"/>
</dbReference>
<dbReference type="GO" id="GO:0005198">
    <property type="term" value="F:structural molecule activity"/>
    <property type="evidence" value="ECO:0007669"/>
    <property type="project" value="InterPro"/>
</dbReference>
<dbReference type="InterPro" id="IPR011747">
    <property type="entry name" value="CHP02241"/>
</dbReference>
<accession>A0A4Y9M379</accession>
<name>A0A4Y9M379_9BRAD</name>
<dbReference type="NCBIfam" id="TIGR02241">
    <property type="entry name" value="conserved hypothetical phage tail region protein"/>
    <property type="match status" value="1"/>
</dbReference>
<comment type="caution">
    <text evidence="1">The sequence shown here is derived from an EMBL/GenBank/DDBJ whole genome shotgun (WGS) entry which is preliminary data.</text>
</comment>
<keyword evidence="2" id="KW-1185">Reference proteome</keyword>
<protein>
    <submittedName>
        <fullName evidence="1">Phage tail protein</fullName>
    </submittedName>
</protein>
<organism evidence="1 2">
    <name type="scientific">Bradyrhizobium niftali</name>
    <dbReference type="NCBI Taxonomy" id="2560055"/>
    <lineage>
        <taxon>Bacteria</taxon>
        <taxon>Pseudomonadati</taxon>
        <taxon>Pseudomonadota</taxon>
        <taxon>Alphaproteobacteria</taxon>
        <taxon>Hyphomicrobiales</taxon>
        <taxon>Nitrobacteraceae</taxon>
        <taxon>Bradyrhizobium</taxon>
    </lineage>
</organism>
<reference evidence="1 2" key="1">
    <citation type="submission" date="2019-03" db="EMBL/GenBank/DDBJ databases">
        <title>Bradyrhizobium diversity isolated from nodules of Chamaecrista fasciculata.</title>
        <authorList>
            <person name="Klepa M.S."/>
            <person name="Urquiaga M.O."/>
            <person name="Hungria M."/>
            <person name="Delamuta J.R."/>
        </authorList>
    </citation>
    <scope>NUCLEOTIDE SEQUENCE [LARGE SCALE GENOMIC DNA]</scope>
    <source>
        <strain evidence="1 2">CNPSo 3448</strain>
    </source>
</reference>
<dbReference type="PANTHER" id="PTHR38009">
    <property type="entry name" value="CONSERVED HYPOTHETICAL PHAGE TAIL PROTEIN"/>
    <property type="match status" value="1"/>
</dbReference>
<dbReference type="Proteomes" id="UP000297966">
    <property type="component" value="Unassembled WGS sequence"/>
</dbReference>
<evidence type="ECO:0000313" key="2">
    <source>
        <dbReference type="Proteomes" id="UP000297966"/>
    </source>
</evidence>
<proteinExistence type="predicted"/>
<gene>
    <name evidence="1" type="ORF">E4K65_05395</name>
</gene>
<dbReference type="OrthoDB" id="9790161at2"/>
<dbReference type="AlphaFoldDB" id="A0A4Y9M379"/>